<keyword evidence="2" id="KW-0012">Acyltransferase</keyword>
<keyword evidence="1" id="KW-0808">Transferase</keyword>
<evidence type="ECO:0000256" key="2">
    <source>
        <dbReference type="ARBA" id="ARBA00023315"/>
    </source>
</evidence>
<reference evidence="3 4" key="1">
    <citation type="submission" date="2006-12" db="EMBL/GenBank/DDBJ databases">
        <title>Complete sequence of Chlorobium phaeobacteroides DSM 266.</title>
        <authorList>
            <consortium name="US DOE Joint Genome Institute"/>
            <person name="Copeland A."/>
            <person name="Lucas S."/>
            <person name="Lapidus A."/>
            <person name="Barry K."/>
            <person name="Detter J.C."/>
            <person name="Glavina del Rio T."/>
            <person name="Hammon N."/>
            <person name="Israni S."/>
            <person name="Pitluck S."/>
            <person name="Goltsman E."/>
            <person name="Schmutz J."/>
            <person name="Larimer F."/>
            <person name="Land M."/>
            <person name="Hauser L."/>
            <person name="Mikhailova N."/>
            <person name="Li T."/>
            <person name="Overmann J."/>
            <person name="Bryant D.A."/>
            <person name="Richardson P."/>
        </authorList>
    </citation>
    <scope>NUCLEOTIDE SEQUENCE [LARGE SCALE GENOMIC DNA]</scope>
    <source>
        <strain evidence="3 4">DSM 266</strain>
    </source>
</reference>
<accession>A1BI23</accession>
<dbReference type="Proteomes" id="UP000008701">
    <property type="component" value="Chromosome"/>
</dbReference>
<sequence length="418" mass="45592">MQIIIFEDERVSFLKPLANLKPVYGLVSGFLSLDEKFQHYIGAAHPLSYHLRRYLAPFFSEQHPDRLVNSIEDDDVLFVNGRLICDKRVAQIVATGGVDSGHALVQGDDLVLARVRRDRLRLDQDEMLTDLIDTAELSSGLVVDKVSGFRMIRYVWDAIGFHAAELKNDSETLELGCIEGNVHPSAVMVNRSNVYIGADAVVKAGAVIDATEGFVAVGCGAVVEPQAVLMNSVYLAPWSKANIGAKIYSNVAVGLASKVGGEVEDSIIEPFANKQHDGFLGHSYLSSWCNLGAGTNTSDLKNNYSKIVLDMGSHKVLTDLQFLGLIMGDHSKSSINSMFNTGTIVGTSANVFGEGFPPKYIPSFSWAGSAAGIEPYELDKAVGTARKVMERRRVSMSLSYEAMFRFLALREQGGEVFI</sequence>
<evidence type="ECO:0000313" key="4">
    <source>
        <dbReference type="Proteomes" id="UP000008701"/>
    </source>
</evidence>
<evidence type="ECO:0008006" key="5">
    <source>
        <dbReference type="Google" id="ProtNLM"/>
    </source>
</evidence>
<gene>
    <name evidence="3" type="ordered locus">Cpha266_2038</name>
</gene>
<dbReference type="AlphaFoldDB" id="A1BI23"/>
<dbReference type="EMBL" id="CP000492">
    <property type="protein sequence ID" value="ABL66050.1"/>
    <property type="molecule type" value="Genomic_DNA"/>
</dbReference>
<protein>
    <recommendedName>
        <fullName evidence="5">Transferase</fullName>
    </recommendedName>
</protein>
<evidence type="ECO:0000256" key="1">
    <source>
        <dbReference type="ARBA" id="ARBA00022679"/>
    </source>
</evidence>
<dbReference type="RefSeq" id="WP_011745854.1">
    <property type="nucleotide sequence ID" value="NC_008639.1"/>
</dbReference>
<dbReference type="InterPro" id="IPR011004">
    <property type="entry name" value="Trimer_LpxA-like_sf"/>
</dbReference>
<dbReference type="PANTHER" id="PTHR43584:SF9">
    <property type="entry name" value="TRANSFERASE HEXAPEPTIDE REPEAT CONTAINING PROTEIN"/>
    <property type="match status" value="1"/>
</dbReference>
<dbReference type="Gene3D" id="2.160.10.10">
    <property type="entry name" value="Hexapeptide repeat proteins"/>
    <property type="match status" value="1"/>
</dbReference>
<dbReference type="NCBIfam" id="TIGR03991">
    <property type="entry name" value="alt_bact_glmU"/>
    <property type="match status" value="1"/>
</dbReference>
<dbReference type="STRING" id="290317.Cpha266_2038"/>
<evidence type="ECO:0000313" key="3">
    <source>
        <dbReference type="EMBL" id="ABL66050.1"/>
    </source>
</evidence>
<dbReference type="KEGG" id="cph:Cpha266_2038"/>
<organism evidence="3 4">
    <name type="scientific">Chlorobium phaeobacteroides (strain DSM 266 / SMG 266 / 2430)</name>
    <dbReference type="NCBI Taxonomy" id="290317"/>
    <lineage>
        <taxon>Bacteria</taxon>
        <taxon>Pseudomonadati</taxon>
        <taxon>Chlorobiota</taxon>
        <taxon>Chlorobiia</taxon>
        <taxon>Chlorobiales</taxon>
        <taxon>Chlorobiaceae</taxon>
        <taxon>Chlorobium/Pelodictyon group</taxon>
        <taxon>Chlorobium</taxon>
    </lineage>
</organism>
<proteinExistence type="predicted"/>
<keyword evidence="4" id="KW-1185">Reference proteome</keyword>
<dbReference type="OrthoDB" id="9784832at2"/>
<dbReference type="PANTHER" id="PTHR43584">
    <property type="entry name" value="NUCLEOTIDYL TRANSFERASE"/>
    <property type="match status" value="1"/>
</dbReference>
<dbReference type="InterPro" id="IPR050065">
    <property type="entry name" value="GlmU-like"/>
</dbReference>
<dbReference type="GO" id="GO:0016779">
    <property type="term" value="F:nucleotidyltransferase activity"/>
    <property type="evidence" value="ECO:0007669"/>
    <property type="project" value="UniProtKB-ARBA"/>
</dbReference>
<dbReference type="SUPFAM" id="SSF51161">
    <property type="entry name" value="Trimeric LpxA-like enzymes"/>
    <property type="match status" value="1"/>
</dbReference>
<dbReference type="InterPro" id="IPR023917">
    <property type="entry name" value="Bifunctiontional_GlmU_bac-type"/>
</dbReference>
<dbReference type="HOGENOM" id="CLU_055419_0_0_10"/>
<dbReference type="GO" id="GO:0016746">
    <property type="term" value="F:acyltransferase activity"/>
    <property type="evidence" value="ECO:0007669"/>
    <property type="project" value="UniProtKB-KW"/>
</dbReference>
<dbReference type="eggNOG" id="COG1207">
    <property type="taxonomic scope" value="Bacteria"/>
</dbReference>
<dbReference type="Pfam" id="PF13562">
    <property type="entry name" value="NTP_transf_4"/>
    <property type="match status" value="1"/>
</dbReference>
<name>A1BI23_CHLPD</name>